<gene>
    <name evidence="3" type="ORF">GNZ13_50935</name>
</gene>
<dbReference type="EMBL" id="WOEZ01000345">
    <property type="protein sequence ID" value="NPT62582.1"/>
    <property type="molecule type" value="Genomic_DNA"/>
</dbReference>
<reference evidence="3 4" key="1">
    <citation type="submission" date="2019-11" db="EMBL/GenBank/DDBJ databases">
        <title>Metabolism of dissolved organic matter in forest soils.</title>
        <authorList>
            <person name="Cyle K.T."/>
            <person name="Wilhelm R.C."/>
            <person name="Martinez C.E."/>
        </authorList>
    </citation>
    <scope>NUCLEOTIDE SEQUENCE [LARGE SCALE GENOMIC DNA]</scope>
    <source>
        <strain evidence="3 4">5N</strain>
    </source>
</reference>
<accession>A0A972P388</accession>
<dbReference type="Gene3D" id="3.30.1340.30">
    <property type="match status" value="1"/>
</dbReference>
<dbReference type="InterPro" id="IPR007055">
    <property type="entry name" value="BON_dom"/>
</dbReference>
<dbReference type="PANTHER" id="PTHR34606">
    <property type="entry name" value="BON DOMAIN-CONTAINING PROTEIN"/>
    <property type="match status" value="1"/>
</dbReference>
<sequence length="111" mass="11601">MKCRLAVCVFCLFATESMGVYAQTDSASTPAPQLTKSSNAADRALSNNVRTALIKAKIVDTPTISVLAKNGSVTLAGSVREQSEIEAAGDVARTVSGVNSVENALTVRQQQ</sequence>
<dbReference type="InterPro" id="IPR051686">
    <property type="entry name" value="Lipoprotein_DolP"/>
</dbReference>
<keyword evidence="4" id="KW-1185">Reference proteome</keyword>
<evidence type="ECO:0000259" key="2">
    <source>
        <dbReference type="PROSITE" id="PS50914"/>
    </source>
</evidence>
<feature type="signal peptide" evidence="1">
    <location>
        <begin position="1"/>
        <end position="22"/>
    </location>
</feature>
<dbReference type="Proteomes" id="UP000655523">
    <property type="component" value="Unassembled WGS sequence"/>
</dbReference>
<organism evidence="3 4">
    <name type="scientific">Paraburkholderia elongata</name>
    <dbReference type="NCBI Taxonomy" id="2675747"/>
    <lineage>
        <taxon>Bacteria</taxon>
        <taxon>Pseudomonadati</taxon>
        <taxon>Pseudomonadota</taxon>
        <taxon>Betaproteobacteria</taxon>
        <taxon>Burkholderiales</taxon>
        <taxon>Burkholderiaceae</taxon>
        <taxon>Paraburkholderia</taxon>
    </lineage>
</organism>
<feature type="domain" description="BON" evidence="2">
    <location>
        <begin position="41"/>
        <end position="109"/>
    </location>
</feature>
<dbReference type="AlphaFoldDB" id="A0A972P388"/>
<protein>
    <submittedName>
        <fullName evidence="3">BON domain-containing protein</fullName>
    </submittedName>
</protein>
<evidence type="ECO:0000313" key="4">
    <source>
        <dbReference type="Proteomes" id="UP000655523"/>
    </source>
</evidence>
<comment type="caution">
    <text evidence="3">The sequence shown here is derived from an EMBL/GenBank/DDBJ whole genome shotgun (WGS) entry which is preliminary data.</text>
</comment>
<dbReference type="PROSITE" id="PS50914">
    <property type="entry name" value="BON"/>
    <property type="match status" value="1"/>
</dbReference>
<dbReference type="PANTHER" id="PTHR34606:SF15">
    <property type="entry name" value="BON DOMAIN-CONTAINING PROTEIN"/>
    <property type="match status" value="1"/>
</dbReference>
<evidence type="ECO:0000256" key="1">
    <source>
        <dbReference type="SAM" id="SignalP"/>
    </source>
</evidence>
<name>A0A972P388_9BURK</name>
<feature type="chain" id="PRO_5037997602" evidence="1">
    <location>
        <begin position="23"/>
        <end position="111"/>
    </location>
</feature>
<keyword evidence="1" id="KW-0732">Signal</keyword>
<evidence type="ECO:0000313" key="3">
    <source>
        <dbReference type="EMBL" id="NPT62582.1"/>
    </source>
</evidence>
<dbReference type="Pfam" id="PF04972">
    <property type="entry name" value="BON"/>
    <property type="match status" value="1"/>
</dbReference>
<proteinExistence type="predicted"/>